<evidence type="ECO:0000313" key="2">
    <source>
        <dbReference type="Proteomes" id="UP000619545"/>
    </source>
</evidence>
<proteinExistence type="predicted"/>
<name>A0A832WAE9_9EURY</name>
<reference evidence="1" key="1">
    <citation type="journal article" date="2020" name="bioRxiv">
        <title>A rank-normalized archaeal taxonomy based on genome phylogeny resolves widespread incomplete and uneven classifications.</title>
        <authorList>
            <person name="Rinke C."/>
            <person name="Chuvochina M."/>
            <person name="Mussig A.J."/>
            <person name="Chaumeil P.-A."/>
            <person name="Waite D.W."/>
            <person name="Whitman W.B."/>
            <person name="Parks D.H."/>
            <person name="Hugenholtz P."/>
        </authorList>
    </citation>
    <scope>NUCLEOTIDE SEQUENCE</scope>
    <source>
        <strain evidence="1">UBA8853</strain>
    </source>
</reference>
<dbReference type="AlphaFoldDB" id="A0A832WAE9"/>
<accession>A0A832WAE9</accession>
<sequence length="114" mass="12313">MSELMVDVHLLSHKPVPERRLEKEVSEALRRAGFDVLSVRATRGSDIVGAFRAVEYVILVDVRGEGDPEGPVKRALRDYGRVEVQVGSRSGSGECDEEALEALFEGSKGADSGG</sequence>
<dbReference type="EMBL" id="DUJS01000002">
    <property type="protein sequence ID" value="HII70008.1"/>
    <property type="molecule type" value="Genomic_DNA"/>
</dbReference>
<gene>
    <name evidence="1" type="ORF">HA336_02085</name>
</gene>
<dbReference type="GeneID" id="1476866"/>
<organism evidence="1 2">
    <name type="scientific">Methanopyrus kandleri</name>
    <dbReference type="NCBI Taxonomy" id="2320"/>
    <lineage>
        <taxon>Archaea</taxon>
        <taxon>Methanobacteriati</taxon>
        <taxon>Methanobacteriota</taxon>
        <taxon>Methanomada group</taxon>
        <taxon>Methanopyri</taxon>
        <taxon>Methanopyrales</taxon>
        <taxon>Methanopyraceae</taxon>
        <taxon>Methanopyrus</taxon>
    </lineage>
</organism>
<protein>
    <submittedName>
        <fullName evidence="1">Uncharacterized protein</fullName>
    </submittedName>
</protein>
<dbReference type="Proteomes" id="UP000619545">
    <property type="component" value="Unassembled WGS sequence"/>
</dbReference>
<dbReference type="RefSeq" id="WP_011019134.1">
    <property type="nucleotide sequence ID" value="NZ_DUJS01000002.1"/>
</dbReference>
<evidence type="ECO:0000313" key="1">
    <source>
        <dbReference type="EMBL" id="HII70008.1"/>
    </source>
</evidence>
<comment type="caution">
    <text evidence="1">The sequence shown here is derived from an EMBL/GenBank/DDBJ whole genome shotgun (WGS) entry which is preliminary data.</text>
</comment>